<keyword evidence="4" id="KW-0819">tRNA processing</keyword>
<evidence type="ECO:0000256" key="2">
    <source>
        <dbReference type="ARBA" id="ARBA00022679"/>
    </source>
</evidence>
<keyword evidence="2" id="KW-0808">Transferase</keyword>
<evidence type="ECO:0000259" key="6">
    <source>
        <dbReference type="SMART" id="SM01144"/>
    </source>
</evidence>
<dbReference type="PANTHER" id="PTHR21392">
    <property type="entry name" value="TRNA-URIDINE AMINOCARBOXYPROPYLTRANSFERASE 2"/>
    <property type="match status" value="1"/>
</dbReference>
<feature type="domain" description="DTW" evidence="6">
    <location>
        <begin position="5"/>
        <end position="196"/>
    </location>
</feature>
<evidence type="ECO:0000313" key="8">
    <source>
        <dbReference type="Proteomes" id="UP000319732"/>
    </source>
</evidence>
<dbReference type="SMART" id="SM01144">
    <property type="entry name" value="DTW"/>
    <property type="match status" value="1"/>
</dbReference>
<dbReference type="InterPro" id="IPR039262">
    <property type="entry name" value="DTWD2/TAPT"/>
</dbReference>
<reference evidence="7 8" key="1">
    <citation type="submission" date="2019-06" db="EMBL/GenBank/DDBJ databases">
        <title>Whole genome sequence for Cellvibrionaceae sp. R142.</title>
        <authorList>
            <person name="Wang G."/>
        </authorList>
    </citation>
    <scope>NUCLEOTIDE SEQUENCE [LARGE SCALE GENOMIC DNA]</scope>
    <source>
        <strain evidence="7 8">R142</strain>
    </source>
</reference>
<proteinExistence type="inferred from homology"/>
<dbReference type="AlphaFoldDB" id="A0A545TM36"/>
<evidence type="ECO:0000313" key="7">
    <source>
        <dbReference type="EMBL" id="TQV78254.1"/>
    </source>
</evidence>
<accession>A0A545TM36</accession>
<comment type="caution">
    <text evidence="7">The sequence shown here is derived from an EMBL/GenBank/DDBJ whole genome shotgun (WGS) entry which is preliminary data.</text>
</comment>
<dbReference type="GO" id="GO:0016432">
    <property type="term" value="F:tRNA-uridine aminocarboxypropyltransferase activity"/>
    <property type="evidence" value="ECO:0007669"/>
    <property type="project" value="UniProtKB-EC"/>
</dbReference>
<dbReference type="PANTHER" id="PTHR21392:SF0">
    <property type="entry name" value="TRNA-URIDINE AMINOCARBOXYPROPYLTRANSFERASE 2"/>
    <property type="match status" value="1"/>
</dbReference>
<evidence type="ECO:0000256" key="5">
    <source>
        <dbReference type="ARBA" id="ARBA00034489"/>
    </source>
</evidence>
<organism evidence="7 8">
    <name type="scientific">Exilibacterium tricleocarpae</name>
    <dbReference type="NCBI Taxonomy" id="2591008"/>
    <lineage>
        <taxon>Bacteria</taxon>
        <taxon>Pseudomonadati</taxon>
        <taxon>Pseudomonadota</taxon>
        <taxon>Gammaproteobacteria</taxon>
        <taxon>Cellvibrionales</taxon>
        <taxon>Cellvibrionaceae</taxon>
        <taxon>Exilibacterium</taxon>
    </lineage>
</organism>
<keyword evidence="3" id="KW-0949">S-adenosyl-L-methionine</keyword>
<dbReference type="Proteomes" id="UP000319732">
    <property type="component" value="Unassembled WGS sequence"/>
</dbReference>
<name>A0A545TM36_9GAMM</name>
<dbReference type="Pfam" id="PF03942">
    <property type="entry name" value="DTW"/>
    <property type="match status" value="1"/>
</dbReference>
<dbReference type="RefSeq" id="WP_142905034.1">
    <property type="nucleotide sequence ID" value="NZ_ML660094.1"/>
</dbReference>
<sequence length="200" mass="21814">MATERRRTCARCRRPQATCLCDLVVPVATDTEVLILQHPQESGHPKGSAQLLYLSLSHSTLWVGETFDATQLAERCGAGGKTTVLLYPPSGAYPCRTLRPGALTPGTTRLVVLDGTWRKTRKLLHLNPLLQQLPHLALQPAAPAGYLMRKAPRPHQRSTLEATCQALAAIEDCGERLAPLQQAFATLNRRFLAYADSAGP</sequence>
<comment type="similarity">
    <text evidence="5">Belongs to the TDD superfamily. DTWD2 family.</text>
</comment>
<dbReference type="EMBL" id="VHSG01000013">
    <property type="protein sequence ID" value="TQV78254.1"/>
    <property type="molecule type" value="Genomic_DNA"/>
</dbReference>
<dbReference type="EC" id="2.5.1.25" evidence="1"/>
<protein>
    <recommendedName>
        <fullName evidence="1">tRNA-uridine aminocarboxypropyltransferase</fullName>
        <ecNumber evidence="1">2.5.1.25</ecNumber>
    </recommendedName>
</protein>
<gene>
    <name evidence="7" type="ORF">FKG94_14400</name>
</gene>
<evidence type="ECO:0000256" key="4">
    <source>
        <dbReference type="ARBA" id="ARBA00022694"/>
    </source>
</evidence>
<keyword evidence="8" id="KW-1185">Reference proteome</keyword>
<evidence type="ECO:0000256" key="3">
    <source>
        <dbReference type="ARBA" id="ARBA00022691"/>
    </source>
</evidence>
<dbReference type="GO" id="GO:0008033">
    <property type="term" value="P:tRNA processing"/>
    <property type="evidence" value="ECO:0007669"/>
    <property type="project" value="UniProtKB-KW"/>
</dbReference>
<dbReference type="InterPro" id="IPR005636">
    <property type="entry name" value="DTW"/>
</dbReference>
<dbReference type="OrthoDB" id="268835at2"/>
<evidence type="ECO:0000256" key="1">
    <source>
        <dbReference type="ARBA" id="ARBA00012386"/>
    </source>
</evidence>